<name>A0A1V6TMJ6_9EURO</name>
<feature type="compositionally biased region" description="Polar residues" evidence="1">
    <location>
        <begin position="177"/>
        <end position="188"/>
    </location>
</feature>
<dbReference type="Gene3D" id="1.10.555.10">
    <property type="entry name" value="Rho GTPase activation protein"/>
    <property type="match status" value="1"/>
</dbReference>
<dbReference type="Proteomes" id="UP000191285">
    <property type="component" value="Unassembled WGS sequence"/>
</dbReference>
<dbReference type="OrthoDB" id="9994905at2759"/>
<dbReference type="InterPro" id="IPR008936">
    <property type="entry name" value="Rho_GTPase_activation_prot"/>
</dbReference>
<dbReference type="AlphaFoldDB" id="A0A1V6TMJ6"/>
<sequence length="679" mass="75519">MAPLRQIFWPPRSGPDENSSRSRWYRLRRTEPTAPPLELPEVETELQPQKVAAQTQTESPEVAENVTATEDEGIVIEHDDGSSQSDGPAPVPSETAGKSNASTLSRSYRGSNPLKNIIARLRHNRSQGQSEDSETNQPLQTPETKDVGTSTDPIKSDPRDPLSPLCRNPPEAEGETIEQQRNVSAQTAESHDSENTSATVHRRLSQHLQTPILELQQSCFSPVFSEGYPSDSRHSPEASDPFSDKKNVEVSATQVAKAPSKRSSRSSKKSSQRSERGKRSPEPSNEQDDEIRPAPLAPPKQQTLESSRHGSSASYSSRVSRISPLRAAQEFNVLADKSRLQFLLNEDAVKIETQEAAKAIANKANKEPTRDKLFRRVRPVQSNMEIEVPPQPSGSKLRRTKTFANLTRRSNPLSSLRGRSLESMARLGGHSYLVWGSRLIPGPLQLPACLVAMISYLRKYGPNTNGLFKDPGDLRACHRLYDYFASQVLENEKEESKISMTIRTISMPHWEGESNSEQILSIGVTFRALLMGLPEGLLGSVRLYEALEAIHIANSVIPLQPGPRVQLITLAMIATTTEMERALICGTFGLLIYLNRETPEPELSEVPPQPGSALQRVASLQDLDYLARVFGPTLLGDHHQIEMSSAEVIEERKEAGYHISRLLLDNWQEINRQLRDWSQ</sequence>
<evidence type="ECO:0000313" key="4">
    <source>
        <dbReference type="Proteomes" id="UP000191285"/>
    </source>
</evidence>
<feature type="region of interest" description="Disordered" evidence="1">
    <location>
        <begin position="1"/>
        <end position="205"/>
    </location>
</feature>
<organism evidence="3 4">
    <name type="scientific">Penicillium steckii</name>
    <dbReference type="NCBI Taxonomy" id="303698"/>
    <lineage>
        <taxon>Eukaryota</taxon>
        <taxon>Fungi</taxon>
        <taxon>Dikarya</taxon>
        <taxon>Ascomycota</taxon>
        <taxon>Pezizomycotina</taxon>
        <taxon>Eurotiomycetes</taxon>
        <taxon>Eurotiomycetidae</taxon>
        <taxon>Eurotiales</taxon>
        <taxon>Aspergillaceae</taxon>
        <taxon>Penicillium</taxon>
    </lineage>
</organism>
<feature type="region of interest" description="Disordered" evidence="1">
    <location>
        <begin position="222"/>
        <end position="320"/>
    </location>
</feature>
<feature type="compositionally biased region" description="Basic residues" evidence="1">
    <location>
        <begin position="259"/>
        <end position="271"/>
    </location>
</feature>
<feature type="compositionally biased region" description="Basic and acidic residues" evidence="1">
    <location>
        <begin position="272"/>
        <end position="281"/>
    </location>
</feature>
<protein>
    <recommendedName>
        <fullName evidence="2">Rho-GAP domain-containing protein</fullName>
    </recommendedName>
</protein>
<proteinExistence type="predicted"/>
<feature type="compositionally biased region" description="Polar residues" evidence="1">
    <location>
        <begin position="96"/>
        <end position="114"/>
    </location>
</feature>
<dbReference type="SUPFAM" id="SSF48350">
    <property type="entry name" value="GTPase activation domain, GAP"/>
    <property type="match status" value="1"/>
</dbReference>
<evidence type="ECO:0000313" key="3">
    <source>
        <dbReference type="EMBL" id="OQE27588.1"/>
    </source>
</evidence>
<accession>A0A1V6TMJ6</accession>
<feature type="compositionally biased region" description="Low complexity" evidence="1">
    <location>
        <begin position="309"/>
        <end position="320"/>
    </location>
</feature>
<dbReference type="PROSITE" id="PS50238">
    <property type="entry name" value="RHOGAP"/>
    <property type="match status" value="1"/>
</dbReference>
<dbReference type="STRING" id="303698.A0A1V6TMJ6"/>
<keyword evidence="4" id="KW-1185">Reference proteome</keyword>
<evidence type="ECO:0000256" key="1">
    <source>
        <dbReference type="SAM" id="MobiDB-lite"/>
    </source>
</evidence>
<dbReference type="GO" id="GO:0007165">
    <property type="term" value="P:signal transduction"/>
    <property type="evidence" value="ECO:0007669"/>
    <property type="project" value="InterPro"/>
</dbReference>
<evidence type="ECO:0000259" key="2">
    <source>
        <dbReference type="PROSITE" id="PS50238"/>
    </source>
</evidence>
<dbReference type="InterPro" id="IPR000198">
    <property type="entry name" value="RhoGAP_dom"/>
</dbReference>
<comment type="caution">
    <text evidence="3">The sequence shown here is derived from an EMBL/GenBank/DDBJ whole genome shotgun (WGS) entry which is preliminary data.</text>
</comment>
<gene>
    <name evidence="3" type="ORF">PENSTE_c004G05901</name>
</gene>
<dbReference type="EMBL" id="MLKD01000004">
    <property type="protein sequence ID" value="OQE27588.1"/>
    <property type="molecule type" value="Genomic_DNA"/>
</dbReference>
<feature type="compositionally biased region" description="Basic and acidic residues" evidence="1">
    <location>
        <begin position="231"/>
        <end position="248"/>
    </location>
</feature>
<reference evidence="4" key="1">
    <citation type="journal article" date="2017" name="Nat. Microbiol.">
        <title>Global analysis of biosynthetic gene clusters reveals vast potential of secondary metabolite production in Penicillium species.</title>
        <authorList>
            <person name="Nielsen J.C."/>
            <person name="Grijseels S."/>
            <person name="Prigent S."/>
            <person name="Ji B."/>
            <person name="Dainat J."/>
            <person name="Nielsen K.F."/>
            <person name="Frisvad J.C."/>
            <person name="Workman M."/>
            <person name="Nielsen J."/>
        </authorList>
    </citation>
    <scope>NUCLEOTIDE SEQUENCE [LARGE SCALE GENOMIC DNA]</scope>
    <source>
        <strain evidence="4">IBT 24891</strain>
    </source>
</reference>
<feature type="compositionally biased region" description="Polar residues" evidence="1">
    <location>
        <begin position="126"/>
        <end position="153"/>
    </location>
</feature>
<feature type="domain" description="Rho-GAP" evidence="2">
    <location>
        <begin position="419"/>
        <end position="671"/>
    </location>
</feature>